<evidence type="ECO:0000256" key="7">
    <source>
        <dbReference type="ARBA" id="ARBA00023136"/>
    </source>
</evidence>
<keyword evidence="6" id="KW-0843">Virulence</keyword>
<dbReference type="InterPro" id="IPR037120">
    <property type="entry name" value="Haem_peroxidase_sf_animal"/>
</dbReference>
<dbReference type="Gene3D" id="1.10.640.10">
    <property type="entry name" value="Haem peroxidase domain superfamily, animal type"/>
    <property type="match status" value="1"/>
</dbReference>
<dbReference type="GO" id="GO:0090729">
    <property type="term" value="F:toxin activity"/>
    <property type="evidence" value="ECO:0007669"/>
    <property type="project" value="UniProtKB-KW"/>
</dbReference>
<keyword evidence="5" id="KW-0677">Repeat</keyword>
<dbReference type="AlphaFoldDB" id="Q0G344"/>
<dbReference type="SUPFAM" id="SSF48113">
    <property type="entry name" value="Heme-dependent peroxidases"/>
    <property type="match status" value="1"/>
</dbReference>
<evidence type="ECO:0000313" key="10">
    <source>
        <dbReference type="EMBL" id="EAU41987.1"/>
    </source>
</evidence>
<accession>Q0G344</accession>
<dbReference type="PROSITE" id="PS00330">
    <property type="entry name" value="HEMOLYSIN_CALCIUM"/>
    <property type="match status" value="1"/>
</dbReference>
<dbReference type="HOGENOM" id="CLU_477150_0_0_5"/>
<keyword evidence="8" id="KW-0325">Glycoprotein</keyword>
<dbReference type="GO" id="GO:0016020">
    <property type="term" value="C:membrane"/>
    <property type="evidence" value="ECO:0007669"/>
    <property type="project" value="UniProtKB-SubCell"/>
</dbReference>
<protein>
    <submittedName>
        <fullName evidence="10">Secreted hemolysin-type calcium-binding bacteriocin, putative</fullName>
    </submittedName>
</protein>
<dbReference type="InterPro" id="IPR003995">
    <property type="entry name" value="RTX_toxin_determinant-A"/>
</dbReference>
<dbReference type="Pfam" id="PF00353">
    <property type="entry name" value="HemolysinCabind"/>
    <property type="match status" value="5"/>
</dbReference>
<organism evidence="10 11">
    <name type="scientific">Fulvimarina pelagi HTCC2506</name>
    <dbReference type="NCBI Taxonomy" id="314231"/>
    <lineage>
        <taxon>Bacteria</taxon>
        <taxon>Pseudomonadati</taxon>
        <taxon>Pseudomonadota</taxon>
        <taxon>Alphaproteobacteria</taxon>
        <taxon>Hyphomicrobiales</taxon>
        <taxon>Aurantimonadaceae</taxon>
        <taxon>Fulvimarina</taxon>
    </lineage>
</organism>
<reference evidence="10 11" key="1">
    <citation type="journal article" date="2010" name="J. Bacteriol.">
        <title>Genome sequence of Fulvimarina pelagi HTCC2506T, a Mn(II)-oxidizing alphaproteobacterium possessing an aerobic anoxygenic photosynthetic gene cluster and Xanthorhodopsin.</title>
        <authorList>
            <person name="Kang I."/>
            <person name="Oh H.M."/>
            <person name="Lim S.I."/>
            <person name="Ferriera S."/>
            <person name="Giovannoni S.J."/>
            <person name="Cho J.C."/>
        </authorList>
    </citation>
    <scope>NUCLEOTIDE SEQUENCE [LARGE SCALE GENOMIC DNA]</scope>
    <source>
        <strain evidence="10 11">HTCC2506</strain>
    </source>
</reference>
<dbReference type="PRINTS" id="PR01488">
    <property type="entry name" value="RTXTOXINA"/>
</dbReference>
<dbReference type="GO" id="GO:0005509">
    <property type="term" value="F:calcium ion binding"/>
    <property type="evidence" value="ECO:0007669"/>
    <property type="project" value="InterPro"/>
</dbReference>
<dbReference type="InterPro" id="IPR011049">
    <property type="entry name" value="Serralysin-like_metalloprot_C"/>
</dbReference>
<dbReference type="InterPro" id="IPR018511">
    <property type="entry name" value="Hemolysin-typ_Ca-bd_CS"/>
</dbReference>
<dbReference type="GO" id="GO:0005576">
    <property type="term" value="C:extracellular region"/>
    <property type="evidence" value="ECO:0007669"/>
    <property type="project" value="UniProtKB-SubCell"/>
</dbReference>
<keyword evidence="7" id="KW-0472">Membrane</keyword>
<dbReference type="InterPro" id="IPR019791">
    <property type="entry name" value="Haem_peroxidase_animal"/>
</dbReference>
<dbReference type="InterPro" id="IPR001343">
    <property type="entry name" value="Hemolysn_Ca-bd"/>
</dbReference>
<evidence type="ECO:0000256" key="9">
    <source>
        <dbReference type="SAM" id="MobiDB-lite"/>
    </source>
</evidence>
<comment type="subcellular location">
    <subcellularLocation>
        <location evidence="1">Membrane</location>
    </subcellularLocation>
    <subcellularLocation>
        <location evidence="2">Secreted</location>
    </subcellularLocation>
</comment>
<evidence type="ECO:0000256" key="6">
    <source>
        <dbReference type="ARBA" id="ARBA00023026"/>
    </source>
</evidence>
<dbReference type="SUPFAM" id="SSF51120">
    <property type="entry name" value="beta-Roll"/>
    <property type="match status" value="3"/>
</dbReference>
<dbReference type="PANTHER" id="PTHR11475:SF4">
    <property type="entry name" value="CHORION PEROXIDASE"/>
    <property type="match status" value="1"/>
</dbReference>
<feature type="compositionally biased region" description="Acidic residues" evidence="9">
    <location>
        <begin position="209"/>
        <end position="262"/>
    </location>
</feature>
<dbReference type="STRING" id="217511.GCA_001463845_03365"/>
<dbReference type="PRINTS" id="PR00313">
    <property type="entry name" value="CABNDNGRPT"/>
</dbReference>
<feature type="region of interest" description="Disordered" evidence="9">
    <location>
        <begin position="209"/>
        <end position="283"/>
    </location>
</feature>
<dbReference type="GO" id="GO:0020037">
    <property type="term" value="F:heme binding"/>
    <property type="evidence" value="ECO:0007669"/>
    <property type="project" value="InterPro"/>
</dbReference>
<dbReference type="Pfam" id="PF03098">
    <property type="entry name" value="An_peroxidase"/>
    <property type="match status" value="1"/>
</dbReference>
<evidence type="ECO:0000256" key="8">
    <source>
        <dbReference type="ARBA" id="ARBA00023180"/>
    </source>
</evidence>
<name>Q0G344_9HYPH</name>
<evidence type="ECO:0000313" key="11">
    <source>
        <dbReference type="Proteomes" id="UP000004310"/>
    </source>
</evidence>
<proteinExistence type="predicted"/>
<dbReference type="PANTHER" id="PTHR11475">
    <property type="entry name" value="OXIDASE/PEROXIDASE"/>
    <property type="match status" value="1"/>
</dbReference>
<dbReference type="eggNOG" id="COG2931">
    <property type="taxonomic scope" value="Bacteria"/>
</dbReference>
<dbReference type="Proteomes" id="UP000004310">
    <property type="component" value="Unassembled WGS sequence"/>
</dbReference>
<evidence type="ECO:0000256" key="5">
    <source>
        <dbReference type="ARBA" id="ARBA00022737"/>
    </source>
</evidence>
<dbReference type="InterPro" id="IPR010255">
    <property type="entry name" value="Haem_peroxidase_sf"/>
</dbReference>
<evidence type="ECO:0000256" key="2">
    <source>
        <dbReference type="ARBA" id="ARBA00004613"/>
    </source>
</evidence>
<comment type="caution">
    <text evidence="10">The sequence shown here is derived from an EMBL/GenBank/DDBJ whole genome shotgun (WGS) entry which is preliminary data.</text>
</comment>
<dbReference type="EMBL" id="AATP01000002">
    <property type="protein sequence ID" value="EAU41987.1"/>
    <property type="molecule type" value="Genomic_DNA"/>
</dbReference>
<dbReference type="GO" id="GO:0006979">
    <property type="term" value="P:response to oxidative stress"/>
    <property type="evidence" value="ECO:0007669"/>
    <property type="project" value="InterPro"/>
</dbReference>
<gene>
    <name evidence="10" type="ORF">FP2506_16179</name>
</gene>
<dbReference type="PROSITE" id="PS50292">
    <property type="entry name" value="PEROXIDASE_3"/>
    <property type="match status" value="1"/>
</dbReference>
<evidence type="ECO:0000256" key="3">
    <source>
        <dbReference type="ARBA" id="ARBA00022525"/>
    </source>
</evidence>
<keyword evidence="11" id="KW-1185">Reference proteome</keyword>
<keyword evidence="4" id="KW-0800">Toxin</keyword>
<evidence type="ECO:0000256" key="1">
    <source>
        <dbReference type="ARBA" id="ARBA00004370"/>
    </source>
</evidence>
<sequence>MDFNIVDAIRNDLVRINADLFSFNVARGWDIGLGTLNQVRADLKASNDPYIKEAVELAGNLDPYTSWEDFQVRNGLSDDIIAQMMEAYPDLVLSTPEEIAAFVAVNPDIALMDGPNGSKIVSGIDRVDLWVGGLAEKHVMDGIVGQTFWVVLHEQFDRLQEGDRFYYLDRFDNFDFYETFVDGQDFSDIVARNTGLTGLPEDIFVADLDDDEDRDDDDDHDNDEDDDDVDTGTDDDGDDDGTGTGTDDDGDDDGTGTDDGGDGDGTTNPPPASSGETGRLGTTGADLLVGEAGADVLSGLEGDDLILGQAGDDTLLGGDGNDLVKGGDGKDVIFGGAGADDLFGDGGDDMIFGDGGDDRIFAGEGNDVAEGGAGSDTVYLGAGDDRVIAKMNDGDDVYWGEAGVDTLDLAAIIGGLSVDLGSGVMQHGSVASAASGTDTIFGFENVVAGSGDDTIIASNVVNVMDGGGGNDTFVFNSAAAANGDTIVGFQPGDTIDLSGIDANTGEAGDQSFSLVSGGFTAIGQVMVTHETRDDGEYTVVTAHLSDDSADDFSIALTGRHNLTASDFNGVS</sequence>
<evidence type="ECO:0000256" key="4">
    <source>
        <dbReference type="ARBA" id="ARBA00022656"/>
    </source>
</evidence>
<keyword evidence="3" id="KW-0964">Secreted</keyword>
<dbReference type="Gene3D" id="2.150.10.10">
    <property type="entry name" value="Serralysin-like metalloprotease, C-terminal"/>
    <property type="match status" value="2"/>
</dbReference>
<dbReference type="GO" id="GO:0004601">
    <property type="term" value="F:peroxidase activity"/>
    <property type="evidence" value="ECO:0007669"/>
    <property type="project" value="InterPro"/>
</dbReference>